<organism evidence="1 2">
    <name type="scientific">Pseudochryseolinea flava</name>
    <dbReference type="NCBI Taxonomy" id="2059302"/>
    <lineage>
        <taxon>Bacteria</taxon>
        <taxon>Pseudomonadati</taxon>
        <taxon>Bacteroidota</taxon>
        <taxon>Cytophagia</taxon>
        <taxon>Cytophagales</taxon>
        <taxon>Fulvivirgaceae</taxon>
        <taxon>Pseudochryseolinea</taxon>
    </lineage>
</organism>
<accession>A0A364XY79</accession>
<comment type="caution">
    <text evidence="1">The sequence shown here is derived from an EMBL/GenBank/DDBJ whole genome shotgun (WGS) entry which is preliminary data.</text>
</comment>
<proteinExistence type="predicted"/>
<evidence type="ECO:0000313" key="1">
    <source>
        <dbReference type="EMBL" id="RAV99444.1"/>
    </source>
</evidence>
<keyword evidence="2" id="KW-1185">Reference proteome</keyword>
<dbReference type="Proteomes" id="UP000251889">
    <property type="component" value="Unassembled WGS sequence"/>
</dbReference>
<dbReference type="EMBL" id="QMFY01000011">
    <property type="protein sequence ID" value="RAV99444.1"/>
    <property type="molecule type" value="Genomic_DNA"/>
</dbReference>
<gene>
    <name evidence="1" type="ORF">DQQ10_19690</name>
</gene>
<reference evidence="1 2" key="1">
    <citation type="submission" date="2018-06" db="EMBL/GenBank/DDBJ databases">
        <title>Chryseolinea flavus sp. nov., a member of the phylum Bacteroidetes isolated from soil.</title>
        <authorList>
            <person name="Li Y."/>
            <person name="Wang J."/>
        </authorList>
    </citation>
    <scope>NUCLEOTIDE SEQUENCE [LARGE SCALE GENOMIC DNA]</scope>
    <source>
        <strain evidence="1 2">SDU1-6</strain>
    </source>
</reference>
<sequence>MAEENQDPKLVPIPPTFHASDTGKPFDHCLMCNQYLLDEGTPYMIEKAVKQHPEMNVVETIFEYAMCMFCAIRMHESLSVESRERISAYFQSNVNFEKRHFDLLGQTDDIANWIGKCAVKRTPISESSEYQLVAQCEGKNLVFSAMPFALSLAAMEEMSSLLSAQSLGEIDDFIGKYFSGPPEVAALLKKKFVMV</sequence>
<evidence type="ECO:0000313" key="2">
    <source>
        <dbReference type="Proteomes" id="UP000251889"/>
    </source>
</evidence>
<dbReference type="AlphaFoldDB" id="A0A364XY79"/>
<protein>
    <submittedName>
        <fullName evidence="1">Uncharacterized protein</fullName>
    </submittedName>
</protein>
<name>A0A364XY79_9BACT</name>